<dbReference type="EMBL" id="CP029479">
    <property type="protein sequence ID" value="AWM76529.1"/>
    <property type="molecule type" value="Genomic_DNA"/>
</dbReference>
<dbReference type="InterPro" id="IPR007709">
    <property type="entry name" value="N-FG_amidohydro"/>
</dbReference>
<dbReference type="Pfam" id="PF05013">
    <property type="entry name" value="FGase"/>
    <property type="match status" value="1"/>
</dbReference>
<reference evidence="2" key="1">
    <citation type="submission" date="2018-05" db="EMBL/GenBank/DDBJ databases">
        <title>Genome sequencing of Phenylobacterium sp. HYN0004.</title>
        <authorList>
            <person name="Yi H."/>
            <person name="Baek C."/>
        </authorList>
    </citation>
    <scope>NUCLEOTIDE SEQUENCE [LARGE SCALE GENOMIC DNA]</scope>
    <source>
        <strain evidence="2">HYN0004</strain>
    </source>
</reference>
<dbReference type="SUPFAM" id="SSF53187">
    <property type="entry name" value="Zn-dependent exopeptidases"/>
    <property type="match status" value="1"/>
</dbReference>
<dbReference type="Proteomes" id="UP000247763">
    <property type="component" value="Chromosome"/>
</dbReference>
<dbReference type="AlphaFoldDB" id="A0A2Z3HV06"/>
<protein>
    <submittedName>
        <fullName evidence="1">N-formylglutamate amidohydrolase</fullName>
    </submittedName>
</protein>
<keyword evidence="1" id="KW-0378">Hydrolase</keyword>
<gene>
    <name evidence="1" type="ORF">HYN04_01350</name>
</gene>
<proteinExistence type="predicted"/>
<accession>A0A2Z3HV06</accession>
<evidence type="ECO:0000313" key="1">
    <source>
        <dbReference type="EMBL" id="AWM76529.1"/>
    </source>
</evidence>
<evidence type="ECO:0000313" key="2">
    <source>
        <dbReference type="Proteomes" id="UP000247763"/>
    </source>
</evidence>
<name>A0A2Z3HV06_9CAUL</name>
<dbReference type="Gene3D" id="3.40.630.40">
    <property type="entry name" value="Zn-dependent exopeptidases"/>
    <property type="match status" value="1"/>
</dbReference>
<organism evidence="1 2">
    <name type="scientific">Phenylobacterium parvum</name>
    <dbReference type="NCBI Taxonomy" id="2201350"/>
    <lineage>
        <taxon>Bacteria</taxon>
        <taxon>Pseudomonadati</taxon>
        <taxon>Pseudomonadota</taxon>
        <taxon>Alphaproteobacteria</taxon>
        <taxon>Caulobacterales</taxon>
        <taxon>Caulobacteraceae</taxon>
        <taxon>Phenylobacterium</taxon>
    </lineage>
</organism>
<dbReference type="GO" id="GO:0016787">
    <property type="term" value="F:hydrolase activity"/>
    <property type="evidence" value="ECO:0007669"/>
    <property type="project" value="UniProtKB-KW"/>
</dbReference>
<dbReference type="OrthoDB" id="9802050at2"/>
<dbReference type="KEGG" id="phb:HYN04_01350"/>
<keyword evidence="2" id="KW-1185">Reference proteome</keyword>
<sequence>MSLSAANPQMSTAFDIRWPDGEAEPPATPLVFASPHSGRLYPDDMNPALDPLCIRRTEDARVDDLVGEGPVLGAPLIRALTARAYLDVNRDPAELDPRLFSEALPADARTLSPRVAAGLGVVARVASGGAEIYDRRLSLAEGLGRIARVHQPYHDALSRLLARARRAHGFAVLIDWHSMPATAAPGVDFVLGDRFGAACSPALTGAVEKILAEAGYRTARNSPFAGGYTTEHYGRPHHRTHALQVEINRGLYLDEARLETTADFERLRGDLGGIIARLVAADWRRLLAH</sequence>